<dbReference type="InterPro" id="IPR036028">
    <property type="entry name" value="SH3-like_dom_sf"/>
</dbReference>
<dbReference type="PRINTS" id="PR00109">
    <property type="entry name" value="TYRKINASE"/>
</dbReference>
<dbReference type="PROSITE" id="PS50011">
    <property type="entry name" value="PROTEIN_KINASE_DOM"/>
    <property type="match status" value="1"/>
</dbReference>
<comment type="subcellular location">
    <subcellularLocation>
        <location evidence="1">Cytoplasm</location>
    </subcellularLocation>
</comment>
<evidence type="ECO:0000256" key="4">
    <source>
        <dbReference type="PROSITE-ProRule" id="PRU00192"/>
    </source>
</evidence>
<dbReference type="Pfam" id="PF09027">
    <property type="entry name" value="GTPase_binding"/>
    <property type="match status" value="1"/>
</dbReference>
<dbReference type="InterPro" id="IPR020635">
    <property type="entry name" value="Tyr_kinase_cat_dom"/>
</dbReference>
<dbReference type="OrthoDB" id="3256376at2759"/>
<dbReference type="SUPFAM" id="SSF56112">
    <property type="entry name" value="Protein kinase-like (PK-like)"/>
    <property type="match status" value="1"/>
</dbReference>
<sequence length="382" mass="43201">MFTVETEFHTCAPESLRRQEFSSSSDVWMFGVTVWEIFTLGAENPWHGLSVQEILQALEERKERLRCPDICPPSIYTLLLSCWSLSPTDRPNFSKINSRLNQSRPAQYRVTRDSKQLNQITLIRGDTVSVFDSFADKPIWKGQNHRTQQVGYFPRNCLSSITSSTNDKISWPVRGSFIHTGHSDGTGQGISWGQVDKIDETILSNPIVTPIENNERDDNVQIVPNILQLNGSNKSKPIVTRPPPPVPKSPQTIVDDLLLIDFSDSPPQNSSTKTKSPEQVHRNRDLITVETSIPPPPLPPPPPSLPTPPLPSYENHPRAPSKAHLDSYQFVANVVSGVTEQLKHDFPRMNPRKKDYTPPLVRRFTVPFPPTQTSYYNLQRPQ</sequence>
<dbReference type="PANTHER" id="PTHR24416">
    <property type="entry name" value="TYROSINE-PROTEIN KINASE RECEPTOR"/>
    <property type="match status" value="1"/>
</dbReference>
<evidence type="ECO:0000256" key="5">
    <source>
        <dbReference type="SAM" id="MobiDB-lite"/>
    </source>
</evidence>
<accession>A0A814IVW1</accession>
<keyword evidence="2 4" id="KW-0728">SH3 domain</keyword>
<dbReference type="GO" id="GO:0005737">
    <property type="term" value="C:cytoplasm"/>
    <property type="evidence" value="ECO:0007669"/>
    <property type="project" value="UniProtKB-SubCell"/>
</dbReference>
<evidence type="ECO:0000313" key="8">
    <source>
        <dbReference type="EMBL" id="CAF1027018.1"/>
    </source>
</evidence>
<dbReference type="InterPro" id="IPR001452">
    <property type="entry name" value="SH3_domain"/>
</dbReference>
<feature type="compositionally biased region" description="Pro residues" evidence="5">
    <location>
        <begin position="293"/>
        <end position="311"/>
    </location>
</feature>
<reference evidence="8" key="1">
    <citation type="submission" date="2021-02" db="EMBL/GenBank/DDBJ databases">
        <authorList>
            <person name="Nowell W R."/>
        </authorList>
    </citation>
    <scope>NUCLEOTIDE SEQUENCE</scope>
</reference>
<dbReference type="GO" id="GO:0005886">
    <property type="term" value="C:plasma membrane"/>
    <property type="evidence" value="ECO:0007669"/>
    <property type="project" value="TreeGrafter"/>
</dbReference>
<name>A0A814IVW1_ADIRI</name>
<evidence type="ECO:0008006" key="10">
    <source>
        <dbReference type="Google" id="ProtNLM"/>
    </source>
</evidence>
<dbReference type="GO" id="GO:0007169">
    <property type="term" value="P:cell surface receptor protein tyrosine kinase signaling pathway"/>
    <property type="evidence" value="ECO:0007669"/>
    <property type="project" value="TreeGrafter"/>
</dbReference>
<evidence type="ECO:0000259" key="7">
    <source>
        <dbReference type="PROSITE" id="PS50011"/>
    </source>
</evidence>
<dbReference type="Gene3D" id="1.10.510.10">
    <property type="entry name" value="Transferase(Phosphotransferase) domain 1"/>
    <property type="match status" value="1"/>
</dbReference>
<dbReference type="InterPro" id="IPR000719">
    <property type="entry name" value="Prot_kinase_dom"/>
</dbReference>
<feature type="domain" description="Protein kinase" evidence="7">
    <location>
        <begin position="1"/>
        <end position="100"/>
    </location>
</feature>
<evidence type="ECO:0000256" key="2">
    <source>
        <dbReference type="ARBA" id="ARBA00022443"/>
    </source>
</evidence>
<feature type="region of interest" description="Disordered" evidence="5">
    <location>
        <begin position="231"/>
        <end position="321"/>
    </location>
</feature>
<evidence type="ECO:0000256" key="3">
    <source>
        <dbReference type="ARBA" id="ARBA00022490"/>
    </source>
</evidence>
<dbReference type="SMART" id="SM00219">
    <property type="entry name" value="TyrKc"/>
    <property type="match status" value="1"/>
</dbReference>
<dbReference type="Pfam" id="PF07714">
    <property type="entry name" value="PK_Tyr_Ser-Thr"/>
    <property type="match status" value="1"/>
</dbReference>
<dbReference type="PROSITE" id="PS50002">
    <property type="entry name" value="SH3"/>
    <property type="match status" value="1"/>
</dbReference>
<dbReference type="EMBL" id="CAJNOJ010000070">
    <property type="protein sequence ID" value="CAF1027018.1"/>
    <property type="molecule type" value="Genomic_DNA"/>
</dbReference>
<dbReference type="PANTHER" id="PTHR24416:SF611">
    <property type="entry name" value="TYROSINE-PROTEIN KINASE TRANSMEMBRANE RECEPTOR ROR"/>
    <property type="match status" value="1"/>
</dbReference>
<dbReference type="InterPro" id="IPR011009">
    <property type="entry name" value="Kinase-like_dom_sf"/>
</dbReference>
<gene>
    <name evidence="8" type="ORF">EDS130_LOCUS16203</name>
</gene>
<dbReference type="AlphaFoldDB" id="A0A814IVW1"/>
<dbReference type="Proteomes" id="UP000663852">
    <property type="component" value="Unassembled WGS sequence"/>
</dbReference>
<dbReference type="GO" id="GO:0004714">
    <property type="term" value="F:transmembrane receptor protein tyrosine kinase activity"/>
    <property type="evidence" value="ECO:0007669"/>
    <property type="project" value="TreeGrafter"/>
</dbReference>
<dbReference type="Gene3D" id="4.10.680.10">
    <property type="entry name" value="Cdc42-like binding domain"/>
    <property type="match status" value="1"/>
</dbReference>
<evidence type="ECO:0000259" key="6">
    <source>
        <dbReference type="PROSITE" id="PS50002"/>
    </source>
</evidence>
<keyword evidence="3" id="KW-0963">Cytoplasm</keyword>
<dbReference type="InterPro" id="IPR050122">
    <property type="entry name" value="RTK"/>
</dbReference>
<dbReference type="InterPro" id="IPR001245">
    <property type="entry name" value="Ser-Thr/Tyr_kinase_cat_dom"/>
</dbReference>
<evidence type="ECO:0000313" key="9">
    <source>
        <dbReference type="Proteomes" id="UP000663852"/>
    </source>
</evidence>
<dbReference type="Gene3D" id="2.30.30.40">
    <property type="entry name" value="SH3 Domains"/>
    <property type="match status" value="1"/>
</dbReference>
<dbReference type="InterPro" id="IPR037085">
    <property type="entry name" value="Cdc42-bd-like_dom_sf"/>
</dbReference>
<comment type="caution">
    <text evidence="8">The sequence shown here is derived from an EMBL/GenBank/DDBJ whole genome shotgun (WGS) entry which is preliminary data.</text>
</comment>
<dbReference type="SUPFAM" id="SSF50044">
    <property type="entry name" value="SH3-domain"/>
    <property type="match status" value="1"/>
</dbReference>
<protein>
    <recommendedName>
        <fullName evidence="10">Non-specific protein-tyrosine kinase</fullName>
    </recommendedName>
</protein>
<feature type="domain" description="SH3" evidence="6">
    <location>
        <begin position="103"/>
        <end position="163"/>
    </location>
</feature>
<feature type="compositionally biased region" description="Polar residues" evidence="5">
    <location>
        <begin position="265"/>
        <end position="274"/>
    </location>
</feature>
<dbReference type="InterPro" id="IPR015116">
    <property type="entry name" value="Cdc42-bd-like"/>
</dbReference>
<evidence type="ECO:0000256" key="1">
    <source>
        <dbReference type="ARBA" id="ARBA00004496"/>
    </source>
</evidence>
<dbReference type="GO" id="GO:0005524">
    <property type="term" value="F:ATP binding"/>
    <property type="evidence" value="ECO:0007669"/>
    <property type="project" value="InterPro"/>
</dbReference>
<feature type="compositionally biased region" description="Basic and acidic residues" evidence="5">
    <location>
        <begin position="275"/>
        <end position="287"/>
    </location>
</feature>
<organism evidence="8 9">
    <name type="scientific">Adineta ricciae</name>
    <name type="common">Rotifer</name>
    <dbReference type="NCBI Taxonomy" id="249248"/>
    <lineage>
        <taxon>Eukaryota</taxon>
        <taxon>Metazoa</taxon>
        <taxon>Spiralia</taxon>
        <taxon>Gnathifera</taxon>
        <taxon>Rotifera</taxon>
        <taxon>Eurotatoria</taxon>
        <taxon>Bdelloidea</taxon>
        <taxon>Adinetida</taxon>
        <taxon>Adinetidae</taxon>
        <taxon>Adineta</taxon>
    </lineage>
</organism>
<dbReference type="GO" id="GO:0043235">
    <property type="term" value="C:receptor complex"/>
    <property type="evidence" value="ECO:0007669"/>
    <property type="project" value="TreeGrafter"/>
</dbReference>
<proteinExistence type="predicted"/>